<dbReference type="PANTHER" id="PTHR34512">
    <property type="entry name" value="CELL SURFACE PROTEIN"/>
    <property type="match status" value="1"/>
</dbReference>
<accession>A0A3B0U9D9</accession>
<dbReference type="Pfam" id="PF13360">
    <property type="entry name" value="PQQ_2"/>
    <property type="match status" value="1"/>
</dbReference>
<feature type="domain" description="Pyrrolo-quinoline quinone repeat" evidence="2">
    <location>
        <begin position="137"/>
        <end position="325"/>
    </location>
</feature>
<dbReference type="InterPro" id="IPR015943">
    <property type="entry name" value="WD40/YVTN_repeat-like_dom_sf"/>
</dbReference>
<dbReference type="SUPFAM" id="SSF50998">
    <property type="entry name" value="Quinoprotein alcohol dehydrogenase-like"/>
    <property type="match status" value="1"/>
</dbReference>
<dbReference type="InterPro" id="IPR011047">
    <property type="entry name" value="Quinoprotein_ADH-like_sf"/>
</dbReference>
<evidence type="ECO:0000313" key="3">
    <source>
        <dbReference type="EMBL" id="VAW21997.1"/>
    </source>
</evidence>
<reference evidence="3" key="1">
    <citation type="submission" date="2018-06" db="EMBL/GenBank/DDBJ databases">
        <authorList>
            <person name="Zhirakovskaya E."/>
        </authorList>
    </citation>
    <scope>NUCLEOTIDE SEQUENCE</scope>
</reference>
<feature type="transmembrane region" description="Helical" evidence="1">
    <location>
        <begin position="9"/>
        <end position="26"/>
    </location>
</feature>
<name>A0A3B0U9D9_9ZZZZ</name>
<dbReference type="Gene3D" id="2.130.10.10">
    <property type="entry name" value="YVTN repeat-like/Quinoprotein amine dehydrogenase"/>
    <property type="match status" value="2"/>
</dbReference>
<proteinExistence type="predicted"/>
<evidence type="ECO:0000256" key="1">
    <source>
        <dbReference type="SAM" id="Phobius"/>
    </source>
</evidence>
<organism evidence="3">
    <name type="scientific">hydrothermal vent metagenome</name>
    <dbReference type="NCBI Taxonomy" id="652676"/>
    <lineage>
        <taxon>unclassified sequences</taxon>
        <taxon>metagenomes</taxon>
        <taxon>ecological metagenomes</taxon>
    </lineage>
</organism>
<dbReference type="AlphaFoldDB" id="A0A3B0U9D9"/>
<keyword evidence="1" id="KW-1133">Transmembrane helix</keyword>
<keyword evidence="1" id="KW-0472">Membrane</keyword>
<gene>
    <name evidence="3" type="ORF">MNBD_BACTEROID01-445</name>
</gene>
<keyword evidence="1" id="KW-0812">Transmembrane</keyword>
<dbReference type="PANTHER" id="PTHR34512:SF30">
    <property type="entry name" value="OUTER MEMBRANE PROTEIN ASSEMBLY FACTOR BAMB"/>
    <property type="match status" value="1"/>
</dbReference>
<protein>
    <recommendedName>
        <fullName evidence="2">Pyrrolo-quinoline quinone repeat domain-containing protein</fullName>
    </recommendedName>
</protein>
<dbReference type="InterPro" id="IPR002372">
    <property type="entry name" value="PQQ_rpt_dom"/>
</dbReference>
<evidence type="ECO:0000259" key="2">
    <source>
        <dbReference type="Pfam" id="PF13360"/>
    </source>
</evidence>
<sequence>MEQKQIRNIVQIILVLTGVVFLFWWLNNDPTDEFTESLPGLDNQGEGDTIVENIIIGEHFKLFSSEYKKLNETWPRFRGSEFDNISKSPIKLKEKFGAEGPDILWSLDLGEGHSGAAIYKGLVYLLDYDEANRADMLRCFSLVDGVELWRRWYNVSVKRNHGMSRTVPAVTDKYIVTIGPRSHVMCVERENGNFKWGIDVEKDYHSEVPFWYTGQCPLIDNGKAIIATGGDALMIAVDCETGEIAWKTPNPKEWKMSHSSIMPFEFGGRKMYVYSAIGGLCGIAADGPDAGKVLWEAPAWTHSVIAPSPVCMPDGRIFLTAGYGAGSMVVQLSENNGAFSVEVLDEYSPKQGLACEQQTPVYLSGHLFGIMPKDGGALRNQLVCVDPSDTKKIIWSSGKEARFGLGPYFIADNKFFVLSDDAVLTVIRPSTKKYIQVGQVKIIEDAHDAWAPLAIADGYLVLRDSKRMVCVDMRL</sequence>
<dbReference type="EMBL" id="UOEP01000162">
    <property type="protein sequence ID" value="VAW21997.1"/>
    <property type="molecule type" value="Genomic_DNA"/>
</dbReference>